<protein>
    <submittedName>
        <fullName evidence="2">Uncharacterized protein</fullName>
    </submittedName>
</protein>
<reference evidence="2 3" key="2">
    <citation type="journal article" date="2016" name="Int. J. Syst. Evol. Microbiol.">
        <title>Paenibacillus bovis sp. nov., isolated from raw yak (Bos grunniens) milk.</title>
        <authorList>
            <person name="Gao C."/>
            <person name="Han J."/>
            <person name="Liu Z."/>
            <person name="Xu X."/>
            <person name="Hang F."/>
            <person name="Wu Z."/>
        </authorList>
    </citation>
    <scope>NUCLEOTIDE SEQUENCE [LARGE SCALE GENOMIC DNA]</scope>
    <source>
        <strain evidence="2 3">BD3526</strain>
    </source>
</reference>
<sequence length="108" mass="12538">MNLKDEQVMHEQFGVGQVVENDDERITVMFSEEVGRKSFLFPDAFGNHLKMSKSDIQDTLYQAYEAKRKQQAADKLQLDQDRAEEAIRVAAEQEKNRKPARKKPAIRK</sequence>
<dbReference type="RefSeq" id="WP_060530732.1">
    <property type="nucleotide sequence ID" value="NZ_CP013023.1"/>
</dbReference>
<feature type="coiled-coil region" evidence="1">
    <location>
        <begin position="66"/>
        <end position="93"/>
    </location>
</feature>
<keyword evidence="3" id="KW-1185">Reference proteome</keyword>
<reference evidence="3" key="1">
    <citation type="submission" date="2015-10" db="EMBL/GenBank/DDBJ databases">
        <title>Genome of Paenibacillus bovis sp. nov.</title>
        <authorList>
            <person name="Wu Z."/>
            <person name="Gao C."/>
            <person name="Liu Z."/>
            <person name="Zheng H."/>
        </authorList>
    </citation>
    <scope>NUCLEOTIDE SEQUENCE [LARGE SCALE GENOMIC DNA]</scope>
    <source>
        <strain evidence="3">BD3526</strain>
    </source>
</reference>
<dbReference type="KEGG" id="pbv:AR543_00190"/>
<dbReference type="EMBL" id="CP013023">
    <property type="protein sequence ID" value="ANF94605.1"/>
    <property type="molecule type" value="Genomic_DNA"/>
</dbReference>
<organism evidence="2 3">
    <name type="scientific">Paenibacillus bovis</name>
    <dbReference type="NCBI Taxonomy" id="1616788"/>
    <lineage>
        <taxon>Bacteria</taxon>
        <taxon>Bacillati</taxon>
        <taxon>Bacillota</taxon>
        <taxon>Bacilli</taxon>
        <taxon>Bacillales</taxon>
        <taxon>Paenibacillaceae</taxon>
        <taxon>Paenibacillus</taxon>
    </lineage>
</organism>
<gene>
    <name evidence="2" type="ORF">AR543_00190</name>
</gene>
<name>A0A172ZAE9_9BACL</name>
<accession>A0A172ZAE9</accession>
<evidence type="ECO:0000256" key="1">
    <source>
        <dbReference type="SAM" id="Coils"/>
    </source>
</evidence>
<evidence type="ECO:0000313" key="2">
    <source>
        <dbReference type="EMBL" id="ANF94605.1"/>
    </source>
</evidence>
<evidence type="ECO:0000313" key="3">
    <source>
        <dbReference type="Proteomes" id="UP000078148"/>
    </source>
</evidence>
<keyword evidence="1" id="KW-0175">Coiled coil</keyword>
<dbReference type="Proteomes" id="UP000078148">
    <property type="component" value="Chromosome"/>
</dbReference>
<proteinExistence type="predicted"/>
<dbReference type="AlphaFoldDB" id="A0A172ZAE9"/>
<dbReference type="OrthoDB" id="2068443at2"/>